<keyword evidence="1" id="KW-1133">Transmembrane helix</keyword>
<keyword evidence="1" id="KW-0472">Membrane</keyword>
<accession>A0ABY7K4F1</accession>
<keyword evidence="3" id="KW-1185">Reference proteome</keyword>
<dbReference type="Proteomes" id="UP001164439">
    <property type="component" value="Chromosome"/>
</dbReference>
<feature type="transmembrane region" description="Helical" evidence="1">
    <location>
        <begin position="299"/>
        <end position="323"/>
    </location>
</feature>
<reference evidence="2" key="1">
    <citation type="submission" date="2022-12" db="EMBL/GenBank/DDBJ databases">
        <authorList>
            <person name="Ruckert C."/>
            <person name="Busche T."/>
            <person name="Kalinowski J."/>
            <person name="Wittmann C."/>
        </authorList>
    </citation>
    <scope>NUCLEOTIDE SEQUENCE</scope>
    <source>
        <strain evidence="2">DSM 40467</strain>
    </source>
</reference>
<evidence type="ECO:0000256" key="1">
    <source>
        <dbReference type="SAM" id="Phobius"/>
    </source>
</evidence>
<dbReference type="EMBL" id="CP114413">
    <property type="protein sequence ID" value="WAZ19224.1"/>
    <property type="molecule type" value="Genomic_DNA"/>
</dbReference>
<name>A0ABY7K4F1_9ACTN</name>
<keyword evidence="1" id="KW-0812">Transmembrane</keyword>
<organism evidence="2 3">
    <name type="scientific">Streptomyces cinnabarinus</name>
    <dbReference type="NCBI Taxonomy" id="67287"/>
    <lineage>
        <taxon>Bacteria</taxon>
        <taxon>Bacillati</taxon>
        <taxon>Actinomycetota</taxon>
        <taxon>Actinomycetes</taxon>
        <taxon>Kitasatosporales</taxon>
        <taxon>Streptomycetaceae</taxon>
        <taxon>Streptomyces</taxon>
    </lineage>
</organism>
<gene>
    <name evidence="2" type="ORF">STRCI_000259</name>
</gene>
<evidence type="ECO:0000313" key="3">
    <source>
        <dbReference type="Proteomes" id="UP001164439"/>
    </source>
</evidence>
<dbReference type="InterPro" id="IPR021424">
    <property type="entry name" value="PorA"/>
</dbReference>
<dbReference type="Pfam" id="PF11271">
    <property type="entry name" value="PorA"/>
    <property type="match status" value="1"/>
</dbReference>
<proteinExistence type="predicted"/>
<protein>
    <submittedName>
        <fullName evidence="2">DUF3068 domain-containing protein</fullName>
    </submittedName>
</protein>
<sequence length="345" mass="36648">MRNSSWVLSGSAVVLVAASALTRFTVYPALHQVPADSESTFRYQGTATLLNASALQAGEGADPYLRDVPITLDRRVEVRDTHGRTAVVSDEAVMRGPGGKKLSASRQVWAVDRRTLADRPVPEGSGATQHHGLVIAWPLEPEPRDYRFWDTATQRAVPARYEGRTTVADRSAYVYAVEADGPLSDPATLRSLPKALPREAVAGLSAALPADQRPEQSVLAALPETVPLTYTSTTERRGWVDADTGLSLNGALHQTVVARTQGPDGPVALFPVTDVDVKGTDASVDGQAADAATTERLLWLLRTAGPLGLLGAAILLTVLAVWLTRRRAAEPSPADEGENVTAPAA</sequence>
<evidence type="ECO:0000313" key="2">
    <source>
        <dbReference type="EMBL" id="WAZ19224.1"/>
    </source>
</evidence>
<dbReference type="RefSeq" id="WP_269656908.1">
    <property type="nucleotide sequence ID" value="NZ_CP114413.1"/>
</dbReference>